<comment type="caution">
    <text evidence="1">The sequence shown here is derived from an EMBL/GenBank/DDBJ whole genome shotgun (WGS) entry which is preliminary data.</text>
</comment>
<dbReference type="EMBL" id="BAAAQX010000002">
    <property type="protein sequence ID" value="GAA2205287.1"/>
    <property type="molecule type" value="Genomic_DNA"/>
</dbReference>
<dbReference type="Proteomes" id="UP001499843">
    <property type="component" value="Unassembled WGS sequence"/>
</dbReference>
<keyword evidence="2" id="KW-1185">Reference proteome</keyword>
<protein>
    <submittedName>
        <fullName evidence="1">Uncharacterized protein</fullName>
    </submittedName>
</protein>
<accession>A0ABP5P4C9</accession>
<proteinExistence type="predicted"/>
<name>A0ABP5P4C9_9ACTN</name>
<organism evidence="1 2">
    <name type="scientific">Nonomuraea monospora</name>
    <dbReference type="NCBI Taxonomy" id="568818"/>
    <lineage>
        <taxon>Bacteria</taxon>
        <taxon>Bacillati</taxon>
        <taxon>Actinomycetota</taxon>
        <taxon>Actinomycetes</taxon>
        <taxon>Streptosporangiales</taxon>
        <taxon>Streptosporangiaceae</taxon>
        <taxon>Nonomuraea</taxon>
    </lineage>
</organism>
<evidence type="ECO:0000313" key="2">
    <source>
        <dbReference type="Proteomes" id="UP001499843"/>
    </source>
</evidence>
<sequence>MRLVDRAEYLGYTPATESRRLITNGLPKELPETLGGRHRFTPLSLYVGDHLAATAFARLDGVGSFWLDVWLLSPKRGGRWTLRTGSTVAADPADENVLRPRPGSAALSGHAHTGESARYNASPVPWLRRPYRWVRYGIVRLSAEVGMVRLGGHDVMVPEHGLQALAWRAGRADVAVELLGHRGEHLSALPLR</sequence>
<reference evidence="2" key="1">
    <citation type="journal article" date="2019" name="Int. J. Syst. Evol. Microbiol.">
        <title>The Global Catalogue of Microorganisms (GCM) 10K type strain sequencing project: providing services to taxonomists for standard genome sequencing and annotation.</title>
        <authorList>
            <consortium name="The Broad Institute Genomics Platform"/>
            <consortium name="The Broad Institute Genome Sequencing Center for Infectious Disease"/>
            <person name="Wu L."/>
            <person name="Ma J."/>
        </authorList>
    </citation>
    <scope>NUCLEOTIDE SEQUENCE [LARGE SCALE GENOMIC DNA]</scope>
    <source>
        <strain evidence="2">JCM 16114</strain>
    </source>
</reference>
<gene>
    <name evidence="1" type="ORF">GCM10009850_007950</name>
</gene>
<evidence type="ECO:0000313" key="1">
    <source>
        <dbReference type="EMBL" id="GAA2205287.1"/>
    </source>
</evidence>
<dbReference type="RefSeq" id="WP_344470848.1">
    <property type="nucleotide sequence ID" value="NZ_BAAAQX010000002.1"/>
</dbReference>